<evidence type="ECO:0000313" key="8">
    <source>
        <dbReference type="Proteomes" id="UP001378960"/>
    </source>
</evidence>
<accession>A0AAV5R8J7</accession>
<keyword evidence="8" id="KW-1185">Reference proteome</keyword>
<feature type="domain" description="Exocyst complex subunit EXOC6/Sec15 C-terminal" evidence="5">
    <location>
        <begin position="407"/>
        <end position="761"/>
    </location>
</feature>
<proteinExistence type="inferred from homology"/>
<dbReference type="Proteomes" id="UP001378960">
    <property type="component" value="Unassembled WGS sequence"/>
</dbReference>
<organism evidence="7 8">
    <name type="scientific">Pichia kluyveri</name>
    <name type="common">Yeast</name>
    <dbReference type="NCBI Taxonomy" id="36015"/>
    <lineage>
        <taxon>Eukaryota</taxon>
        <taxon>Fungi</taxon>
        <taxon>Dikarya</taxon>
        <taxon>Ascomycota</taxon>
        <taxon>Saccharomycotina</taxon>
        <taxon>Pichiomycetes</taxon>
        <taxon>Pichiales</taxon>
        <taxon>Pichiaceae</taxon>
        <taxon>Pichia</taxon>
    </lineage>
</organism>
<comment type="caution">
    <text evidence="7">The sequence shown here is derived from an EMBL/GenBank/DDBJ whole genome shotgun (WGS) entry which is preliminary data.</text>
</comment>
<protein>
    <submittedName>
        <fullName evidence="7">Rab GTPase-binding exocyst subunit</fullName>
    </submittedName>
</protein>
<evidence type="ECO:0000256" key="1">
    <source>
        <dbReference type="ARBA" id="ARBA00007944"/>
    </source>
</evidence>
<dbReference type="GO" id="GO:0000145">
    <property type="term" value="C:exocyst"/>
    <property type="evidence" value="ECO:0007669"/>
    <property type="project" value="TreeGrafter"/>
</dbReference>
<keyword evidence="3" id="KW-0268">Exocytosis</keyword>
<dbReference type="GO" id="GO:0016020">
    <property type="term" value="C:membrane"/>
    <property type="evidence" value="ECO:0007669"/>
    <property type="project" value="TreeGrafter"/>
</dbReference>
<dbReference type="AlphaFoldDB" id="A0AAV5R8J7"/>
<comment type="similarity">
    <text evidence="1">Belongs to the SEC15 family.</text>
</comment>
<dbReference type="InterPro" id="IPR048359">
    <property type="entry name" value="EXOC6_Sec15_N"/>
</dbReference>
<dbReference type="InterPro" id="IPR007225">
    <property type="entry name" value="EXOC6/Sec15"/>
</dbReference>
<evidence type="ECO:0000256" key="2">
    <source>
        <dbReference type="ARBA" id="ARBA00022448"/>
    </source>
</evidence>
<dbReference type="GO" id="GO:0090522">
    <property type="term" value="P:vesicle tethering involved in exocytosis"/>
    <property type="evidence" value="ECO:0007669"/>
    <property type="project" value="InterPro"/>
</dbReference>
<keyword evidence="4" id="KW-0175">Coiled coil</keyword>
<evidence type="ECO:0000259" key="5">
    <source>
        <dbReference type="Pfam" id="PF04091"/>
    </source>
</evidence>
<evidence type="ECO:0000259" key="6">
    <source>
        <dbReference type="Pfam" id="PF20651"/>
    </source>
</evidence>
<dbReference type="Gene3D" id="1.10.357.30">
    <property type="entry name" value="Exocyst complex subunit Sec15 C-terminal domain, N-terminal subdomain"/>
    <property type="match status" value="1"/>
</dbReference>
<dbReference type="Pfam" id="PF20651">
    <property type="entry name" value="EXOC6_Sec15_N"/>
    <property type="match status" value="1"/>
</dbReference>
<dbReference type="InterPro" id="IPR042045">
    <property type="entry name" value="EXOC6/Sec15_C_dom1"/>
</dbReference>
<feature type="domain" description="Exocyst complex component EXOC6/Sec15 N-terminal" evidence="6">
    <location>
        <begin position="46"/>
        <end position="216"/>
    </location>
</feature>
<dbReference type="Gene3D" id="1.20.58.670">
    <property type="entry name" value="Dsl1p vesicle tethering complex, Tip20p subunit, domain D"/>
    <property type="match status" value="1"/>
</dbReference>
<evidence type="ECO:0000256" key="3">
    <source>
        <dbReference type="ARBA" id="ARBA00022483"/>
    </source>
</evidence>
<dbReference type="PANTHER" id="PTHR12702:SF0">
    <property type="entry name" value="EXOCYST COMPLEX COMPONENT 6"/>
    <property type="match status" value="1"/>
</dbReference>
<dbReference type="InterPro" id="IPR042044">
    <property type="entry name" value="EXOC6PINT-1/Sec15/Tip20_C_dom2"/>
</dbReference>
<gene>
    <name evidence="7" type="ORF">DAPK24_042730</name>
</gene>
<dbReference type="PANTHER" id="PTHR12702">
    <property type="entry name" value="SEC15"/>
    <property type="match status" value="1"/>
</dbReference>
<name>A0AAV5R8J7_PICKL</name>
<evidence type="ECO:0000313" key="7">
    <source>
        <dbReference type="EMBL" id="GMM47675.1"/>
    </source>
</evidence>
<dbReference type="InterPro" id="IPR046361">
    <property type="entry name" value="EXOC6/Sec15_C"/>
</dbReference>
<dbReference type="GO" id="GO:0006893">
    <property type="term" value="P:Golgi to plasma membrane transport"/>
    <property type="evidence" value="ECO:0007669"/>
    <property type="project" value="TreeGrafter"/>
</dbReference>
<dbReference type="Pfam" id="PF04091">
    <property type="entry name" value="Sec15_C"/>
    <property type="match status" value="1"/>
</dbReference>
<dbReference type="EMBL" id="BTGB01000009">
    <property type="protein sequence ID" value="GMM47675.1"/>
    <property type="molecule type" value="Genomic_DNA"/>
</dbReference>
<dbReference type="GO" id="GO:0006886">
    <property type="term" value="P:intracellular protein transport"/>
    <property type="evidence" value="ECO:0007669"/>
    <property type="project" value="InterPro"/>
</dbReference>
<evidence type="ECO:0000256" key="4">
    <source>
        <dbReference type="ARBA" id="ARBA00023054"/>
    </source>
</evidence>
<keyword evidence="2" id="KW-0813">Transport</keyword>
<sequence>MTVLMKNDDKLIEYALGSQEYIDQFIPIIKTELLNNDSLDKLIDKLQLLNDDKELELQDISFNSIDNITKSIEIINNIVKSSDQINNQLVITSKNISKSGKNLLEERKKILNINQIKDRINDINIKIDLCLDVLNTTNKILELVKSKDFYRSLILLKSLNNNNNLNELKNFEFINKFYNAIPSFELLIIDETFNQLNRWLNLNIEKNFTEFGELLFENFQLINDSWFEIQINNKSLLNYKVNSSVEKSFRIDELRTFNPLDKLNINLQPLLHSILVFKELNQLKILKDYLSNDIIRRIDHLFIPIKDSITKLNVFPSNESLKLNIYSIISFTIIDKLINEKINYQLRSIDEINETFNLILKKFSPILNNHIEFYSFEIDELIEINEIIGIYYQILLSNNFLNCQIIYEKLMIIFDKYLNKLVEKFKKDYIKISMNDNLQPIIISTEDEFNQLEKDTFYLGDISSNNNIKKFPLTIPISSSYLKTNKLLNQFINDIYEFISKYYIHDNNLIINKISKSIDYILTKIILIDLDDKIKSTYKEVVSQNLINLDYYLISIEKIENYLNLSEDNLNILRFRNFTNLIKFQSINEFKRSRKSAIESMFNMIDLKIFSLFDMVEFNWNSNEFNNQPNTNLIDLIGFLLDSFKLNFSHLPISIKSLLLLKIFDKISKFLNDSINESYKITNNSIKNFKIDVEYVQNSINLFFENENNVNIEPLKNLFNKLNQITDLLIDGNLEYYKNDEIRIRKFNKIEPEEAIYLLNKLKDDENNNEIEQQEESIDGNDDDDTISIFGLKRSTTFFKKS</sequence>
<reference evidence="7 8" key="1">
    <citation type="journal article" date="2023" name="Elife">
        <title>Identification of key yeast species and microbe-microbe interactions impacting larval growth of Drosophila in the wild.</title>
        <authorList>
            <person name="Mure A."/>
            <person name="Sugiura Y."/>
            <person name="Maeda R."/>
            <person name="Honda K."/>
            <person name="Sakurai N."/>
            <person name="Takahashi Y."/>
            <person name="Watada M."/>
            <person name="Katoh T."/>
            <person name="Gotoh A."/>
            <person name="Gotoh Y."/>
            <person name="Taniguchi I."/>
            <person name="Nakamura K."/>
            <person name="Hayashi T."/>
            <person name="Katayama T."/>
            <person name="Uemura T."/>
            <person name="Hattori Y."/>
        </authorList>
    </citation>
    <scope>NUCLEOTIDE SEQUENCE [LARGE SCALE GENOMIC DNA]</scope>
    <source>
        <strain evidence="7 8">PK-24</strain>
    </source>
</reference>